<name>A0AAW5PDY8_9BACT</name>
<organism evidence="1 2">
    <name type="scientific">Salinibacter ruber</name>
    <dbReference type="NCBI Taxonomy" id="146919"/>
    <lineage>
        <taxon>Bacteria</taxon>
        <taxon>Pseudomonadati</taxon>
        <taxon>Rhodothermota</taxon>
        <taxon>Rhodothermia</taxon>
        <taxon>Rhodothermales</taxon>
        <taxon>Salinibacteraceae</taxon>
        <taxon>Salinibacter</taxon>
    </lineage>
</organism>
<dbReference type="EMBL" id="JANTZM010000038">
    <property type="protein sequence ID" value="MCS4159540.1"/>
    <property type="molecule type" value="Genomic_DNA"/>
</dbReference>
<dbReference type="AlphaFoldDB" id="A0AAW5PDY8"/>
<proteinExistence type="predicted"/>
<reference evidence="1" key="1">
    <citation type="submission" date="2022-08" db="EMBL/GenBank/DDBJ databases">
        <title>Genomic Encyclopedia of Type Strains, Phase V (KMG-V): Genome sequencing to study the core and pangenomes of soil and plant-associated prokaryotes.</title>
        <authorList>
            <person name="Whitman W."/>
        </authorList>
    </citation>
    <scope>NUCLEOTIDE SEQUENCE</scope>
    <source>
        <strain evidence="1">SP3002</strain>
    </source>
</reference>
<comment type="caution">
    <text evidence="1">The sequence shown here is derived from an EMBL/GenBank/DDBJ whole genome shotgun (WGS) entry which is preliminary data.</text>
</comment>
<accession>A0AAW5PDY8</accession>
<protein>
    <submittedName>
        <fullName evidence="1">Uncharacterized protein</fullName>
    </submittedName>
</protein>
<evidence type="ECO:0000313" key="2">
    <source>
        <dbReference type="Proteomes" id="UP001155110"/>
    </source>
</evidence>
<gene>
    <name evidence="1" type="ORF">GGP99_003533</name>
</gene>
<dbReference type="Proteomes" id="UP001155110">
    <property type="component" value="Unassembled WGS sequence"/>
</dbReference>
<evidence type="ECO:0000313" key="1">
    <source>
        <dbReference type="EMBL" id="MCS4159540.1"/>
    </source>
</evidence>
<sequence>MIVRSAEWEEEECLAVVREREENEHLRPVE</sequence>